<sequence length="150" mass="16749">MKEKFSQPILLSQLSLLFLFLILIPSMADSSSPSEAQVHIVYTERPEGLESEEYHIKTLASVLGSEDAAKDALLYSYKHAASGFSAKLTPDQVSQISIYFCFVNRARLNCRVICKLQAVERTTRRSSGRQKRNSPASFGTWEDASLKKGD</sequence>
<organism evidence="4 5">
    <name type="scientific">Striga asiatica</name>
    <name type="common">Asiatic witchweed</name>
    <name type="synonym">Buchnera asiatica</name>
    <dbReference type="NCBI Taxonomy" id="4170"/>
    <lineage>
        <taxon>Eukaryota</taxon>
        <taxon>Viridiplantae</taxon>
        <taxon>Streptophyta</taxon>
        <taxon>Embryophyta</taxon>
        <taxon>Tracheophyta</taxon>
        <taxon>Spermatophyta</taxon>
        <taxon>Magnoliopsida</taxon>
        <taxon>eudicotyledons</taxon>
        <taxon>Gunneridae</taxon>
        <taxon>Pentapetalae</taxon>
        <taxon>asterids</taxon>
        <taxon>lamiids</taxon>
        <taxon>Lamiales</taxon>
        <taxon>Orobanchaceae</taxon>
        <taxon>Buchnereae</taxon>
        <taxon>Striga</taxon>
    </lineage>
</organism>
<keyword evidence="2" id="KW-0732">Signal</keyword>
<dbReference type="InterPro" id="IPR037045">
    <property type="entry name" value="S8pro/Inhibitor_I9_sf"/>
</dbReference>
<dbReference type="OrthoDB" id="687377at2759"/>
<dbReference type="EMBL" id="BKCP01005516">
    <property type="protein sequence ID" value="GER38692.1"/>
    <property type="molecule type" value="Genomic_DNA"/>
</dbReference>
<dbReference type="PANTHER" id="PTHR48222">
    <property type="entry name" value="PROTEINASE INHIBITOR, PROPEPTIDE"/>
    <property type="match status" value="1"/>
</dbReference>
<comment type="caution">
    <text evidence="4">The sequence shown here is derived from an EMBL/GenBank/DDBJ whole genome shotgun (WGS) entry which is preliminary data.</text>
</comment>
<proteinExistence type="predicted"/>
<dbReference type="Pfam" id="PF05922">
    <property type="entry name" value="Inhibitor_I9"/>
    <property type="match status" value="1"/>
</dbReference>
<evidence type="ECO:0000256" key="2">
    <source>
        <dbReference type="SAM" id="SignalP"/>
    </source>
</evidence>
<feature type="domain" description="Inhibitor I9" evidence="3">
    <location>
        <begin position="39"/>
        <end position="97"/>
    </location>
</feature>
<evidence type="ECO:0000313" key="5">
    <source>
        <dbReference type="Proteomes" id="UP000325081"/>
    </source>
</evidence>
<protein>
    <submittedName>
        <fullName evidence="4">Subtilase family protein</fullName>
    </submittedName>
</protein>
<dbReference type="AlphaFoldDB" id="A0A5A7Q1L5"/>
<feature type="region of interest" description="Disordered" evidence="1">
    <location>
        <begin position="124"/>
        <end position="150"/>
    </location>
</feature>
<dbReference type="Proteomes" id="UP000325081">
    <property type="component" value="Unassembled WGS sequence"/>
</dbReference>
<gene>
    <name evidence="4" type="ORF">STAS_15214</name>
</gene>
<evidence type="ECO:0000259" key="3">
    <source>
        <dbReference type="Pfam" id="PF05922"/>
    </source>
</evidence>
<reference evidence="5" key="1">
    <citation type="journal article" date="2019" name="Curr. Biol.">
        <title>Genome Sequence of Striga asiatica Provides Insight into the Evolution of Plant Parasitism.</title>
        <authorList>
            <person name="Yoshida S."/>
            <person name="Kim S."/>
            <person name="Wafula E.K."/>
            <person name="Tanskanen J."/>
            <person name="Kim Y.M."/>
            <person name="Honaas L."/>
            <person name="Yang Z."/>
            <person name="Spallek T."/>
            <person name="Conn C.E."/>
            <person name="Ichihashi Y."/>
            <person name="Cheong K."/>
            <person name="Cui S."/>
            <person name="Der J.P."/>
            <person name="Gundlach H."/>
            <person name="Jiao Y."/>
            <person name="Hori C."/>
            <person name="Ishida J.K."/>
            <person name="Kasahara H."/>
            <person name="Kiba T."/>
            <person name="Kim M.S."/>
            <person name="Koo N."/>
            <person name="Laohavisit A."/>
            <person name="Lee Y.H."/>
            <person name="Lumba S."/>
            <person name="McCourt P."/>
            <person name="Mortimer J.C."/>
            <person name="Mutuku J.M."/>
            <person name="Nomura T."/>
            <person name="Sasaki-Sekimoto Y."/>
            <person name="Seto Y."/>
            <person name="Wang Y."/>
            <person name="Wakatake T."/>
            <person name="Sakakibara H."/>
            <person name="Demura T."/>
            <person name="Yamaguchi S."/>
            <person name="Yoneyama K."/>
            <person name="Manabe R.I."/>
            <person name="Nelson D.C."/>
            <person name="Schulman A.H."/>
            <person name="Timko M.P."/>
            <person name="dePamphilis C.W."/>
            <person name="Choi D."/>
            <person name="Shirasu K."/>
        </authorList>
    </citation>
    <scope>NUCLEOTIDE SEQUENCE [LARGE SCALE GENOMIC DNA]</scope>
    <source>
        <strain evidence="5">cv. UVA1</strain>
    </source>
</reference>
<feature type="chain" id="PRO_5022690578" evidence="2">
    <location>
        <begin position="29"/>
        <end position="150"/>
    </location>
</feature>
<evidence type="ECO:0000256" key="1">
    <source>
        <dbReference type="SAM" id="MobiDB-lite"/>
    </source>
</evidence>
<dbReference type="InterPro" id="IPR010259">
    <property type="entry name" value="S8pro/Inhibitor_I9"/>
</dbReference>
<name>A0A5A7Q1L5_STRAF</name>
<accession>A0A5A7Q1L5</accession>
<evidence type="ECO:0000313" key="4">
    <source>
        <dbReference type="EMBL" id="GER38692.1"/>
    </source>
</evidence>
<dbReference type="PANTHER" id="PTHR48222:SF4">
    <property type="entry name" value="PROTEINASE INHIBITOR, PROPEPTIDE"/>
    <property type="match status" value="1"/>
</dbReference>
<dbReference type="Gene3D" id="3.30.70.80">
    <property type="entry name" value="Peptidase S8 propeptide/proteinase inhibitor I9"/>
    <property type="match status" value="1"/>
</dbReference>
<feature type="signal peptide" evidence="2">
    <location>
        <begin position="1"/>
        <end position="28"/>
    </location>
</feature>
<keyword evidence="5" id="KW-1185">Reference proteome</keyword>